<comment type="caution">
    <text evidence="2">The sequence shown here is derived from an EMBL/GenBank/DDBJ whole genome shotgun (WGS) entry which is preliminary data.</text>
</comment>
<keyword evidence="1" id="KW-0472">Membrane</keyword>
<feature type="transmembrane region" description="Helical" evidence="1">
    <location>
        <begin position="6"/>
        <end position="28"/>
    </location>
</feature>
<sequence>MIYNIIGLLLDFIGVILLFRFGILPDNLWEHILMDNEMSDTDIKKHKIWSKIALITIIIGFGFQIIGTFSQNTPFSSIPAKSNDLGFYFNQTTQIKGHLSIKFEDEKLHYQLELKGPLNNYKDLEGFKIQLEDKDGFRILQIAVPYNSNNENISSLISNNSLTLIVKGNLSLKPDEYLKIKKWNFTAG</sequence>
<evidence type="ECO:0000256" key="1">
    <source>
        <dbReference type="SAM" id="Phobius"/>
    </source>
</evidence>
<evidence type="ECO:0000313" key="2">
    <source>
        <dbReference type="EMBL" id="MEL1245824.1"/>
    </source>
</evidence>
<keyword evidence="3" id="KW-1185">Reference proteome</keyword>
<protein>
    <submittedName>
        <fullName evidence="2">Uncharacterized protein</fullName>
    </submittedName>
</protein>
<dbReference type="Proteomes" id="UP001464555">
    <property type="component" value="Unassembled WGS sequence"/>
</dbReference>
<dbReference type="RefSeq" id="WP_341698121.1">
    <property type="nucleotide sequence ID" value="NZ_JBBYHR010000010.1"/>
</dbReference>
<feature type="transmembrane region" description="Helical" evidence="1">
    <location>
        <begin position="48"/>
        <end position="69"/>
    </location>
</feature>
<evidence type="ECO:0000313" key="3">
    <source>
        <dbReference type="Proteomes" id="UP001464555"/>
    </source>
</evidence>
<name>A0ABU9I075_9FLAO</name>
<accession>A0ABU9I075</accession>
<keyword evidence="1" id="KW-0812">Transmembrane</keyword>
<organism evidence="2 3">
    <name type="scientific">Flavobacterium arundinis</name>
    <dbReference type="NCBI Taxonomy" id="3139143"/>
    <lineage>
        <taxon>Bacteria</taxon>
        <taxon>Pseudomonadati</taxon>
        <taxon>Bacteroidota</taxon>
        <taxon>Flavobacteriia</taxon>
        <taxon>Flavobacteriales</taxon>
        <taxon>Flavobacteriaceae</taxon>
        <taxon>Flavobacterium</taxon>
    </lineage>
</organism>
<proteinExistence type="predicted"/>
<dbReference type="EMBL" id="JBBYHR010000010">
    <property type="protein sequence ID" value="MEL1245824.1"/>
    <property type="molecule type" value="Genomic_DNA"/>
</dbReference>
<gene>
    <name evidence="2" type="ORF">AAEO56_16240</name>
</gene>
<keyword evidence="1" id="KW-1133">Transmembrane helix</keyword>
<reference evidence="2 3" key="1">
    <citation type="submission" date="2024-04" db="EMBL/GenBank/DDBJ databases">
        <title>Flavobacterium sp. DGU11 16S ribosomal RNA gene Genome sequencing and assembly.</title>
        <authorList>
            <person name="Park S."/>
        </authorList>
    </citation>
    <scope>NUCLEOTIDE SEQUENCE [LARGE SCALE GENOMIC DNA]</scope>
    <source>
        <strain evidence="2 3">DGU11</strain>
    </source>
</reference>